<dbReference type="Proteomes" id="UP000181686">
    <property type="component" value="Unassembled WGS sequence"/>
</dbReference>
<name>A0A1H0V0J1_9PSED</name>
<gene>
    <name evidence="1" type="ORF">BFN10_03860</name>
    <name evidence="2" type="ORF">SAMN04490184_4538</name>
</gene>
<protein>
    <submittedName>
        <fullName evidence="2">40-residue YVTN family beta-propeller repeat-containing protein</fullName>
    </submittedName>
</protein>
<dbReference type="Gene3D" id="2.130.10.10">
    <property type="entry name" value="YVTN repeat-like/Quinoprotein amine dehydrogenase"/>
    <property type="match status" value="2"/>
</dbReference>
<evidence type="ECO:0000313" key="4">
    <source>
        <dbReference type="Proteomes" id="UP000182654"/>
    </source>
</evidence>
<accession>A0A1H0V0J1</accession>
<dbReference type="AlphaFoldDB" id="A0A1H0V0J1"/>
<evidence type="ECO:0000313" key="3">
    <source>
        <dbReference type="Proteomes" id="UP000181686"/>
    </source>
</evidence>
<dbReference type="InterPro" id="IPR011964">
    <property type="entry name" value="YVTN_b-propeller_repeat"/>
</dbReference>
<dbReference type="RefSeq" id="WP_071488546.1">
    <property type="nucleotide sequence ID" value="NZ_CP089519.1"/>
</dbReference>
<dbReference type="PANTHER" id="PTHR47197:SF3">
    <property type="entry name" value="DIHYDRO-HEME D1 DEHYDROGENASE"/>
    <property type="match status" value="1"/>
</dbReference>
<dbReference type="InterPro" id="IPR011045">
    <property type="entry name" value="N2O_reductase_N"/>
</dbReference>
<dbReference type="InterPro" id="IPR051200">
    <property type="entry name" value="Host-pathogen_enzymatic-act"/>
</dbReference>
<dbReference type="PANTHER" id="PTHR47197">
    <property type="entry name" value="PROTEIN NIRF"/>
    <property type="match status" value="1"/>
</dbReference>
<dbReference type="InterPro" id="IPR015943">
    <property type="entry name" value="WD40/YVTN_repeat-like_dom_sf"/>
</dbReference>
<proteinExistence type="predicted"/>
<reference evidence="1 3" key="1">
    <citation type="submission" date="2016-08" db="EMBL/GenBank/DDBJ databases">
        <title>Draft genome sequence of the type strain of Pseudomonas extremorientalis LMG 19695T isolated from drinking water reservoir.</title>
        <authorList>
            <person name="Tambong J.T."/>
        </authorList>
    </citation>
    <scope>NUCLEOTIDE SEQUENCE [LARGE SCALE GENOMIC DNA]</scope>
    <source>
        <strain evidence="1 3">LMG 19695</strain>
    </source>
</reference>
<dbReference type="NCBIfam" id="TIGR02276">
    <property type="entry name" value="beta_rpt_yvtn"/>
    <property type="match status" value="1"/>
</dbReference>
<sequence length="773" mass="84737">MPTQSSNNLLPLLVIERATTNNTLPPMLVQQGTNAVVTYPMTPEHLITLQWIVIDGEGRYDFTAQGSDSGQVAIFIPPSVIGFSIGLTVHIICTITLQGQPVQEGTLDLTVEVISLTDMPRPELLDVVQQDGSPWLDMRRFWGNARGTLKLPPFIEAGNRLWLEYVGEEHLNPKRLYCVFENYTLTDKDIEKGSLDFEVSRNWLIDNSDYSSVTGAAKVIYSNAEALPPLDPSTSALPANGQEFHRNTNNLRLGNPDLKLNPPSVRQASGKFLNPLHAQQGATIRIAYEMLPTDLICAEWIGTNDEIGSPDLDCINGNDTGILEVHVPPSAVRANFDNMVAVRYIVHRDGKKWNSTDFDLTILPLTDLPSPNLVGSEEGVFDPSAGSCGATVHVKIWPFAFVGQPIWVNLHEQGQALYWLRYGTPLTPQEKDQKFIECYVPPAYLSTLSEGKLLQITCKANFDNQIDESTSLPFPTQEVLSKQAYKVTQKIRLVGSPWEVTASPDNKWLFVGKWYKGGLDIINTDTQGVVANLPTGNTRMITFNRSGELAYVCGESGLHLVDVPTHSIIKKITTNPTFDSAVTPDGKYLYATNFDNHNVYIFKTSDYTLHHTIPGFKRSRGIAIEPSGARAFVANLGANTVSVVDLATNAIAHTLEHGFSQPNGLALSPDGSTLYVANFLSASLTVINTLTLSLITEVSCFKNLYTVIVSSDGKKVYASDPGEGKLVVIDAQSNRVIGKAGGFSKPYGLALLPDQSTLYLADTDQLTRIKLPT</sequence>
<keyword evidence="4" id="KW-1185">Reference proteome</keyword>
<organism evidence="1 3">
    <name type="scientific">Pseudomonas extremorientalis</name>
    <dbReference type="NCBI Taxonomy" id="169669"/>
    <lineage>
        <taxon>Bacteria</taxon>
        <taxon>Pseudomonadati</taxon>
        <taxon>Pseudomonadota</taxon>
        <taxon>Gammaproteobacteria</taxon>
        <taxon>Pseudomonadales</taxon>
        <taxon>Pseudomonadaceae</taxon>
        <taxon>Pseudomonas</taxon>
    </lineage>
</organism>
<dbReference type="EMBL" id="LT629708">
    <property type="protein sequence ID" value="SDP72042.1"/>
    <property type="molecule type" value="Genomic_DNA"/>
</dbReference>
<dbReference type="SUPFAM" id="SSF50974">
    <property type="entry name" value="Nitrous oxide reductase, N-terminal domain"/>
    <property type="match status" value="1"/>
</dbReference>
<dbReference type="Proteomes" id="UP000182654">
    <property type="component" value="Chromosome I"/>
</dbReference>
<evidence type="ECO:0000313" key="1">
    <source>
        <dbReference type="EMBL" id="OIN11966.1"/>
    </source>
</evidence>
<reference evidence="2 4" key="2">
    <citation type="submission" date="2016-10" db="EMBL/GenBank/DDBJ databases">
        <authorList>
            <person name="Varghese N."/>
            <person name="Submissions S."/>
        </authorList>
    </citation>
    <scope>NUCLEOTIDE SEQUENCE [LARGE SCALE GENOMIC DNA]</scope>
    <source>
        <strain evidence="2 4">BS2774</strain>
    </source>
</reference>
<dbReference type="EMBL" id="MDGK01000014">
    <property type="protein sequence ID" value="OIN11966.1"/>
    <property type="molecule type" value="Genomic_DNA"/>
</dbReference>
<evidence type="ECO:0000313" key="2">
    <source>
        <dbReference type="EMBL" id="SDP72042.1"/>
    </source>
</evidence>